<evidence type="ECO:0000313" key="6">
    <source>
        <dbReference type="Proteomes" id="UP000693981"/>
    </source>
</evidence>
<feature type="region of interest" description="Disordered" evidence="4">
    <location>
        <begin position="205"/>
        <end position="237"/>
    </location>
</feature>
<keyword evidence="2" id="KW-0575">Peroxidase</keyword>
<evidence type="ECO:0000256" key="4">
    <source>
        <dbReference type="SAM" id="MobiDB-lite"/>
    </source>
</evidence>
<dbReference type="AlphaFoldDB" id="A0A8T1WE79"/>
<evidence type="ECO:0000256" key="3">
    <source>
        <dbReference type="ARBA" id="ARBA00023002"/>
    </source>
</evidence>
<protein>
    <recommendedName>
        <fullName evidence="7">Glutathione peroxidase</fullName>
    </recommendedName>
</protein>
<dbReference type="Pfam" id="PF00255">
    <property type="entry name" value="GSHPx"/>
    <property type="match status" value="1"/>
</dbReference>
<dbReference type="GO" id="GO:0004601">
    <property type="term" value="F:peroxidase activity"/>
    <property type="evidence" value="ECO:0007669"/>
    <property type="project" value="UniProtKB-KW"/>
</dbReference>
<organism evidence="5 6">
    <name type="scientific">Phytophthora boehmeriae</name>
    <dbReference type="NCBI Taxonomy" id="109152"/>
    <lineage>
        <taxon>Eukaryota</taxon>
        <taxon>Sar</taxon>
        <taxon>Stramenopiles</taxon>
        <taxon>Oomycota</taxon>
        <taxon>Peronosporomycetes</taxon>
        <taxon>Peronosporales</taxon>
        <taxon>Peronosporaceae</taxon>
        <taxon>Phytophthora</taxon>
    </lineage>
</organism>
<feature type="region of interest" description="Disordered" evidence="4">
    <location>
        <begin position="1"/>
        <end position="50"/>
    </location>
</feature>
<sequence length="535" mass="58422">MSAARTLVSLAEHARETERVERNRLEEQVSAGASSSSTAVVTSPEDDTPQLATTVSVEGRVFRRLKRFQLLPSEVKAQSDMVATYLLTPGVRQKVFVHIHWWQHSFHSSKTKAGMGPCVQGRRLLQAISGYLLLSHAANNTFRDAEGLAESLVLSGFLSPVHEPAEDDDTLGELYIQEGCYYELVAPGATATALNAIVSATVGSSATDSVPGTIILSPPPQQSPTNDSNQSTRSENKLSVWSVTDGATRAAFVQRRVKTLVRSWFGISSKVRLCYAVVNQTKQHALVIFETDVARQELERVELPSSTVAYHSATANGNESSYDLKICSDNDKLEVLSFSSKSEQEQWLLALLGAGAIFLETHGNILSFAVPSASLYSLCDVDATGKLFCLSTLRGQVLLFVNVPNNACCDDTRQISELVELSTKYADAGLRIVAFPSAQFCDAEFENDEDLVTHFQQTYEVNFPVLATRDVNGPNARDALLFLKTKLTGVSKSAANSFIEGNFVKFLVDREGRPAKRYNPSSMPSSIEGDIQHLL</sequence>
<comment type="similarity">
    <text evidence="1">Belongs to the glutathione peroxidase family.</text>
</comment>
<evidence type="ECO:0000256" key="2">
    <source>
        <dbReference type="ARBA" id="ARBA00022559"/>
    </source>
</evidence>
<feature type="compositionally biased region" description="Basic and acidic residues" evidence="4">
    <location>
        <begin position="12"/>
        <end position="27"/>
    </location>
</feature>
<dbReference type="PROSITE" id="PS51355">
    <property type="entry name" value="GLUTATHIONE_PEROXID_3"/>
    <property type="match status" value="1"/>
</dbReference>
<dbReference type="GO" id="GO:0006979">
    <property type="term" value="P:response to oxidative stress"/>
    <property type="evidence" value="ECO:0007669"/>
    <property type="project" value="InterPro"/>
</dbReference>
<evidence type="ECO:0000313" key="5">
    <source>
        <dbReference type="EMBL" id="KAG7392432.1"/>
    </source>
</evidence>
<evidence type="ECO:0008006" key="7">
    <source>
        <dbReference type="Google" id="ProtNLM"/>
    </source>
</evidence>
<dbReference type="PANTHER" id="PTHR11592">
    <property type="entry name" value="GLUTATHIONE PEROXIDASE"/>
    <property type="match status" value="1"/>
</dbReference>
<dbReference type="InterPro" id="IPR000889">
    <property type="entry name" value="Glutathione_peroxidase"/>
</dbReference>
<reference evidence="5" key="1">
    <citation type="submission" date="2021-02" db="EMBL/GenBank/DDBJ databases">
        <authorList>
            <person name="Palmer J.M."/>
        </authorList>
    </citation>
    <scope>NUCLEOTIDE SEQUENCE</scope>
    <source>
        <strain evidence="5">SCRP23</strain>
    </source>
</reference>
<proteinExistence type="inferred from homology"/>
<accession>A0A8T1WE79</accession>
<keyword evidence="6" id="KW-1185">Reference proteome</keyword>
<dbReference type="Proteomes" id="UP000693981">
    <property type="component" value="Unassembled WGS sequence"/>
</dbReference>
<dbReference type="OrthoDB" id="446890at2759"/>
<dbReference type="PANTHER" id="PTHR11592:SF78">
    <property type="entry name" value="GLUTATHIONE PEROXIDASE"/>
    <property type="match status" value="1"/>
</dbReference>
<evidence type="ECO:0000256" key="1">
    <source>
        <dbReference type="ARBA" id="ARBA00006926"/>
    </source>
</evidence>
<feature type="compositionally biased region" description="Low complexity" evidence="4">
    <location>
        <begin position="29"/>
        <end position="43"/>
    </location>
</feature>
<dbReference type="EMBL" id="JAGDFL010000339">
    <property type="protein sequence ID" value="KAG7392432.1"/>
    <property type="molecule type" value="Genomic_DNA"/>
</dbReference>
<gene>
    <name evidence="5" type="ORF">PHYBOEH_006373</name>
</gene>
<comment type="caution">
    <text evidence="5">The sequence shown here is derived from an EMBL/GenBank/DDBJ whole genome shotgun (WGS) entry which is preliminary data.</text>
</comment>
<feature type="compositionally biased region" description="Polar residues" evidence="4">
    <location>
        <begin position="223"/>
        <end position="237"/>
    </location>
</feature>
<keyword evidence="3" id="KW-0560">Oxidoreductase</keyword>
<name>A0A8T1WE79_9STRA</name>